<accession>A0ABS9SC92</accession>
<comment type="similarity">
    <text evidence="1">Belongs to the 'phage' integrase family.</text>
</comment>
<evidence type="ECO:0000259" key="5">
    <source>
        <dbReference type="PROSITE" id="PS51898"/>
    </source>
</evidence>
<keyword evidence="2" id="KW-0229">DNA integration</keyword>
<reference evidence="6 7" key="1">
    <citation type="submission" date="2022-03" db="EMBL/GenBank/DDBJ databases">
        <title>Genomic signatures underlying metal tolerance in selected Arctic bacterial isolates.</title>
        <authorList>
            <person name="Thomas F.A."/>
            <person name="Venkatachalam S."/>
            <person name="Krishnan K.P."/>
        </authorList>
    </citation>
    <scope>NUCLEOTIDE SEQUENCE [LARGE SCALE GENOMIC DNA]</scope>
    <source>
        <strain evidence="6 7">HM116</strain>
    </source>
</reference>
<keyword evidence="7" id="KW-1185">Reference proteome</keyword>
<protein>
    <submittedName>
        <fullName evidence="6">DNA breaking-rejoining enzyme, catalytic core</fullName>
    </submittedName>
</protein>
<keyword evidence="4" id="KW-0233">DNA recombination</keyword>
<evidence type="ECO:0000256" key="1">
    <source>
        <dbReference type="ARBA" id="ARBA00008857"/>
    </source>
</evidence>
<dbReference type="PANTHER" id="PTHR30349:SF41">
    <property type="entry name" value="INTEGRASE_RECOMBINASE PROTEIN MJ0367-RELATED"/>
    <property type="match status" value="1"/>
</dbReference>
<dbReference type="PROSITE" id="PS51898">
    <property type="entry name" value="TYR_RECOMBINASE"/>
    <property type="match status" value="1"/>
</dbReference>
<feature type="domain" description="Tyr recombinase" evidence="5">
    <location>
        <begin position="474"/>
        <end position="706"/>
    </location>
</feature>
<dbReference type="EMBL" id="JAKVTW010000023">
    <property type="protein sequence ID" value="MCH4813736.1"/>
    <property type="molecule type" value="Genomic_DNA"/>
</dbReference>
<dbReference type="InterPro" id="IPR011010">
    <property type="entry name" value="DNA_brk_join_enz"/>
</dbReference>
<dbReference type="PANTHER" id="PTHR30349">
    <property type="entry name" value="PHAGE INTEGRASE-RELATED"/>
    <property type="match status" value="1"/>
</dbReference>
<evidence type="ECO:0000313" key="7">
    <source>
        <dbReference type="Proteomes" id="UP001320609"/>
    </source>
</evidence>
<dbReference type="InterPro" id="IPR050090">
    <property type="entry name" value="Tyrosine_recombinase_XerCD"/>
</dbReference>
<dbReference type="InterPro" id="IPR013762">
    <property type="entry name" value="Integrase-like_cat_sf"/>
</dbReference>
<gene>
    <name evidence="6" type="ORF">MLE19_20615</name>
</gene>
<proteinExistence type="inferred from homology"/>
<evidence type="ECO:0000256" key="4">
    <source>
        <dbReference type="ARBA" id="ARBA00023172"/>
    </source>
</evidence>
<evidence type="ECO:0000256" key="3">
    <source>
        <dbReference type="ARBA" id="ARBA00023125"/>
    </source>
</evidence>
<dbReference type="Gene3D" id="1.10.443.10">
    <property type="entry name" value="Intergrase catalytic core"/>
    <property type="match status" value="1"/>
</dbReference>
<evidence type="ECO:0000256" key="2">
    <source>
        <dbReference type="ARBA" id="ARBA00022908"/>
    </source>
</evidence>
<organism evidence="6 7">
    <name type="scientific">Vreelandella neptunia</name>
    <dbReference type="NCBI Taxonomy" id="115551"/>
    <lineage>
        <taxon>Bacteria</taxon>
        <taxon>Pseudomonadati</taxon>
        <taxon>Pseudomonadota</taxon>
        <taxon>Gammaproteobacteria</taxon>
        <taxon>Oceanospirillales</taxon>
        <taxon>Halomonadaceae</taxon>
        <taxon>Vreelandella</taxon>
    </lineage>
</organism>
<dbReference type="InterPro" id="IPR002104">
    <property type="entry name" value="Integrase_catalytic"/>
</dbReference>
<dbReference type="RefSeq" id="WP_240720130.1">
    <property type="nucleotide sequence ID" value="NZ_JAKVTW010000023.1"/>
</dbReference>
<keyword evidence="3" id="KW-0238">DNA-binding</keyword>
<name>A0ABS9SC92_9GAMM</name>
<evidence type="ECO:0000313" key="6">
    <source>
        <dbReference type="EMBL" id="MCH4813736.1"/>
    </source>
</evidence>
<comment type="caution">
    <text evidence="6">The sequence shown here is derived from an EMBL/GenBank/DDBJ whole genome shotgun (WGS) entry which is preliminary data.</text>
</comment>
<dbReference type="Proteomes" id="UP001320609">
    <property type="component" value="Unassembled WGS sequence"/>
</dbReference>
<dbReference type="SUPFAM" id="SSF56349">
    <property type="entry name" value="DNA breaking-rejoining enzymes"/>
    <property type="match status" value="1"/>
</dbReference>
<sequence length="1036" mass="117928">MAVLELLQKAHPGLVRGQYGVKVLPETTQQWEETLQTTDSGSVVEMRNKINFLSLGLRRGQQELGWEVVVPAPLHLVRPAASVFTPSSFEAMSYYRDWCRYADYAIQQADFQALLLHDNADQGHRRFEPEMISWGLFLYCVMTRDSLLGTKFLNSLPLATSTLAVYKSFAWLVLHEMVPDDMPGKVPPRSRWHLGVSTLAVLMRHIEQFGHPGEKVNGYQQAKMLTKTSWLHFCRAIGAKALTLSECQEHAATAFRLHVPAYLVNSALGKQQGTSLAEARWQQLLCGGYRVHAKQEANQVSDEATVVETKLPPMATKQLGRDQPLYEGRKLLKLLHDILYKRREEKRLGYGQLARELENAVTASQQMAPIVECLCRWLLFLHRTKKRKQSTLYKYLGISMPLLQAMGDTLVDQDRLAILVEAYQCVVEQAKTEKNRSYRWTVLRSFHTFLVADLSLANVYMEFSGDGATVAHHADANCLSEEEYRQVSGYLASQAASAMGAIRYWIFVLGFRAGLRIGEALSIQLDDILLNQMLEHTDVTLLIRNNAYVAIKSHDSRRQLPLHYLLTETELDDFKAFVIKRHSVATHGRVMLFGEGGNSVSPLRDDIVQTEIHTGMRRITGDPSLRFHHLRHSLANYLLLSFHGVEVPWPVPQHHAALWEKVVNGPSRSGLYFIAQVMGHASPEVTLRSYLHFNCLLSDHYCHQKSNSVEGSLPSHAIAQLEALDRLIEVKPATLRKWKERFGERPPLWLQKAFPMCPLIDVEQQDVMPYPALPDKVLLERQGLSELSLEQIAAALDLLHKRSFEDVERIFNLRDGEAEGLISCAVRVLTARTRQGKSAFRHYRLTKGKQPAASNSAPPRFPMPHSLAERPVAYAMYQAIWSQWFEHHPDVLRKHLRFFYRYHRATDGHVWIRDVDDGLDFVSWVVSLDAGVKAVIEVIPSALSSLPAKKQLSEWKKRLPSHYHKVEWQLKSMGSRFNKPLGTGNVKFYVVNQNKRSHSGYPARYVLVLACIVMAAVAKHEQQNKPLQEKKRIRSL</sequence>